<dbReference type="PANTHER" id="PTHR33392:SF8">
    <property type="entry name" value="REGULATORY PROTEIN MSRR"/>
    <property type="match status" value="1"/>
</dbReference>
<organism evidence="13 14">
    <name type="scientific">Clostridium perfringens</name>
    <dbReference type="NCBI Taxonomy" id="1502"/>
    <lineage>
        <taxon>Bacteria</taxon>
        <taxon>Bacillati</taxon>
        <taxon>Bacillota</taxon>
        <taxon>Clostridia</taxon>
        <taxon>Eubacteriales</taxon>
        <taxon>Clostridiaceae</taxon>
        <taxon>Clostridium</taxon>
    </lineage>
</organism>
<dbReference type="Pfam" id="PF03816">
    <property type="entry name" value="LytR_cpsA_psr"/>
    <property type="match status" value="1"/>
</dbReference>
<keyword evidence="5 11" id="KW-1133">Transmembrane helix</keyword>
<dbReference type="PANTHER" id="PTHR33392">
    <property type="entry name" value="POLYISOPRENYL-TEICHOIC ACID--PEPTIDOGLYCAN TEICHOIC ACID TRANSFERASE TAGU"/>
    <property type="match status" value="1"/>
</dbReference>
<gene>
    <name evidence="13" type="ORF">GNF81_16790</name>
</gene>
<keyword evidence="3" id="KW-1003">Cell membrane</keyword>
<evidence type="ECO:0000259" key="12">
    <source>
        <dbReference type="Pfam" id="PF03816"/>
    </source>
</evidence>
<evidence type="ECO:0000256" key="4">
    <source>
        <dbReference type="ARBA" id="ARBA00022692"/>
    </source>
</evidence>
<evidence type="ECO:0000313" key="13">
    <source>
        <dbReference type="EMBL" id="MDZ5034363.1"/>
    </source>
</evidence>
<evidence type="ECO:0000256" key="9">
    <source>
        <dbReference type="ARBA" id="ARBA00037178"/>
    </source>
</evidence>
<dbReference type="GO" id="GO:0005886">
    <property type="term" value="C:plasma membrane"/>
    <property type="evidence" value="ECO:0007669"/>
    <property type="project" value="UniProtKB-SubCell"/>
</dbReference>
<dbReference type="Proteomes" id="UP001289066">
    <property type="component" value="Unassembled WGS sequence"/>
</dbReference>
<dbReference type="Gene3D" id="3.30.420.590">
    <property type="match status" value="1"/>
</dbReference>
<dbReference type="RefSeq" id="WP_322412840.1">
    <property type="nucleotide sequence ID" value="NZ_WNVG01000471.1"/>
</dbReference>
<dbReference type="InterPro" id="IPR004474">
    <property type="entry name" value="LytR_CpsA_psr"/>
</dbReference>
<feature type="transmembrane region" description="Helical" evidence="11">
    <location>
        <begin position="23"/>
        <end position="43"/>
    </location>
</feature>
<evidence type="ECO:0000256" key="7">
    <source>
        <dbReference type="ARBA" id="ARBA00023136"/>
    </source>
</evidence>
<evidence type="ECO:0000256" key="11">
    <source>
        <dbReference type="SAM" id="Phobius"/>
    </source>
</evidence>
<comment type="caution">
    <text evidence="13">The sequence shown here is derived from an EMBL/GenBank/DDBJ whole genome shotgun (WGS) entry which is preliminary data.</text>
</comment>
<comment type="function">
    <text evidence="9">Involved in SarA attenuation. Affects resistance to oxacillin and teicoplanin, as well as the synthesis of virulence factors.</text>
</comment>
<evidence type="ECO:0000256" key="10">
    <source>
        <dbReference type="ARBA" id="ARBA00040752"/>
    </source>
</evidence>
<evidence type="ECO:0000313" key="14">
    <source>
        <dbReference type="Proteomes" id="UP001289066"/>
    </source>
</evidence>
<dbReference type="EMBL" id="WNVG01000471">
    <property type="protein sequence ID" value="MDZ5034363.1"/>
    <property type="molecule type" value="Genomic_DNA"/>
</dbReference>
<keyword evidence="4 11" id="KW-0812">Transmembrane</keyword>
<keyword evidence="7 11" id="KW-0472">Membrane</keyword>
<comment type="subcellular location">
    <subcellularLocation>
        <location evidence="1">Cell membrane</location>
        <topology evidence="1">Single-pass type II membrane protein</topology>
    </subcellularLocation>
</comment>
<evidence type="ECO:0000256" key="6">
    <source>
        <dbReference type="ARBA" id="ARBA00023015"/>
    </source>
</evidence>
<reference evidence="13" key="1">
    <citation type="submission" date="2019-11" db="EMBL/GenBank/DDBJ databases">
        <title>Characterization of Clostridium perfringens isolates from swine manure treated agricultural soils.</title>
        <authorList>
            <person name="Wushke S.T."/>
        </authorList>
    </citation>
    <scope>NUCLEOTIDE SEQUENCE</scope>
    <source>
        <strain evidence="13">X15</strain>
    </source>
</reference>
<name>A0AAW9IVW1_CLOPF</name>
<dbReference type="AlphaFoldDB" id="A0AAW9IVW1"/>
<sequence length="165" mass="18544">MSENDSLKKKRQNKKKKNKKKKIILVSILSVLAIIIAVVWGYYNHIRNKIYVEYKPESKNQASYKEVDGITNVLLIGTDGRTLDEPARSDSIIIATLDNNNKKVKLTTIMRDTLVNIPEYGENKINAAFAFGSSEQDEKGNLRGAEGGAALLMETIQENFNLKLD</sequence>
<evidence type="ECO:0000256" key="5">
    <source>
        <dbReference type="ARBA" id="ARBA00022989"/>
    </source>
</evidence>
<accession>A0AAW9IVW1</accession>
<evidence type="ECO:0000256" key="2">
    <source>
        <dbReference type="ARBA" id="ARBA00006068"/>
    </source>
</evidence>
<evidence type="ECO:0000256" key="1">
    <source>
        <dbReference type="ARBA" id="ARBA00004401"/>
    </source>
</evidence>
<feature type="domain" description="Cell envelope-related transcriptional attenuator" evidence="12">
    <location>
        <begin position="88"/>
        <end position="165"/>
    </location>
</feature>
<keyword evidence="6" id="KW-0805">Transcription regulation</keyword>
<keyword evidence="8" id="KW-0804">Transcription</keyword>
<proteinExistence type="inferred from homology"/>
<dbReference type="InterPro" id="IPR050922">
    <property type="entry name" value="LytR/CpsA/Psr_CW_biosynth"/>
</dbReference>
<evidence type="ECO:0000256" key="3">
    <source>
        <dbReference type="ARBA" id="ARBA00022475"/>
    </source>
</evidence>
<protein>
    <recommendedName>
        <fullName evidence="10">Regulatory protein MsrR</fullName>
    </recommendedName>
</protein>
<feature type="non-terminal residue" evidence="13">
    <location>
        <position position="165"/>
    </location>
</feature>
<comment type="similarity">
    <text evidence="2">Belongs to the LytR/CpsA/Psr (LCP) family.</text>
</comment>
<evidence type="ECO:0000256" key="8">
    <source>
        <dbReference type="ARBA" id="ARBA00023163"/>
    </source>
</evidence>